<name>A0ABR0ADC5_9CRUS</name>
<reference evidence="2 3" key="1">
    <citation type="journal article" date="2023" name="Nucleic Acids Res.">
        <title>The hologenome of Daphnia magna reveals possible DNA methylation and microbiome-mediated evolution of the host genome.</title>
        <authorList>
            <person name="Chaturvedi A."/>
            <person name="Li X."/>
            <person name="Dhandapani V."/>
            <person name="Marshall H."/>
            <person name="Kissane S."/>
            <person name="Cuenca-Cambronero M."/>
            <person name="Asole G."/>
            <person name="Calvet F."/>
            <person name="Ruiz-Romero M."/>
            <person name="Marangio P."/>
            <person name="Guigo R."/>
            <person name="Rago D."/>
            <person name="Mirbahai L."/>
            <person name="Eastwood N."/>
            <person name="Colbourne J.K."/>
            <person name="Zhou J."/>
            <person name="Mallon E."/>
            <person name="Orsini L."/>
        </authorList>
    </citation>
    <scope>NUCLEOTIDE SEQUENCE [LARGE SCALE GENOMIC DNA]</scope>
    <source>
        <strain evidence="2">LRV0_1</strain>
    </source>
</reference>
<accession>A0ABR0ADC5</accession>
<protein>
    <submittedName>
        <fullName evidence="2">Uncharacterized protein</fullName>
    </submittedName>
</protein>
<dbReference type="Proteomes" id="UP001234178">
    <property type="component" value="Unassembled WGS sequence"/>
</dbReference>
<organism evidence="2 3">
    <name type="scientific">Daphnia magna</name>
    <dbReference type="NCBI Taxonomy" id="35525"/>
    <lineage>
        <taxon>Eukaryota</taxon>
        <taxon>Metazoa</taxon>
        <taxon>Ecdysozoa</taxon>
        <taxon>Arthropoda</taxon>
        <taxon>Crustacea</taxon>
        <taxon>Branchiopoda</taxon>
        <taxon>Diplostraca</taxon>
        <taxon>Cladocera</taxon>
        <taxon>Anomopoda</taxon>
        <taxon>Daphniidae</taxon>
        <taxon>Daphnia</taxon>
    </lineage>
</organism>
<dbReference type="EMBL" id="JAOYFB010000037">
    <property type="protein sequence ID" value="KAK4023008.1"/>
    <property type="molecule type" value="Genomic_DNA"/>
</dbReference>
<gene>
    <name evidence="2" type="ORF">OUZ56_008448</name>
</gene>
<evidence type="ECO:0000313" key="3">
    <source>
        <dbReference type="Proteomes" id="UP001234178"/>
    </source>
</evidence>
<feature type="compositionally biased region" description="Acidic residues" evidence="1">
    <location>
        <begin position="42"/>
        <end position="61"/>
    </location>
</feature>
<sequence>MNCQIKSVLKLPFPGVKQKLEDDDCQISKLEDDDISSSSSSSDEDQFPEGSSAEEEEIGRE</sequence>
<keyword evidence="3" id="KW-1185">Reference proteome</keyword>
<evidence type="ECO:0000313" key="2">
    <source>
        <dbReference type="EMBL" id="KAK4023008.1"/>
    </source>
</evidence>
<evidence type="ECO:0000256" key="1">
    <source>
        <dbReference type="SAM" id="MobiDB-lite"/>
    </source>
</evidence>
<comment type="caution">
    <text evidence="2">The sequence shown here is derived from an EMBL/GenBank/DDBJ whole genome shotgun (WGS) entry which is preliminary data.</text>
</comment>
<feature type="region of interest" description="Disordered" evidence="1">
    <location>
        <begin position="28"/>
        <end position="61"/>
    </location>
</feature>
<proteinExistence type="predicted"/>